<name>A0A1I0ISH0_9BACT</name>
<sequence>MNPASNSPRPSLFNLAMAGLLLSACQATHRPIPHAPPEQAAQVVFPPLPNAQSKRLPGNMAASIQLAMEDFLPWGAPSAPAPIPQAPCLSHRESYEVVAVPLPEGVMLVRFELDPKACALTENVFDVTTYAIDVRTMRILSRETVTRPVP</sequence>
<evidence type="ECO:0000313" key="1">
    <source>
        <dbReference type="EMBL" id="SET99916.1"/>
    </source>
</evidence>
<dbReference type="AlphaFoldDB" id="A0A1I0ISH0"/>
<reference evidence="2" key="1">
    <citation type="submission" date="2016-10" db="EMBL/GenBank/DDBJ databases">
        <authorList>
            <person name="Varghese N."/>
            <person name="Submissions S."/>
        </authorList>
    </citation>
    <scope>NUCLEOTIDE SEQUENCE [LARGE SCALE GENOMIC DNA]</scope>
    <source>
        <strain evidence="2">DSM 16858</strain>
    </source>
</reference>
<dbReference type="EMBL" id="FOIJ01000006">
    <property type="protein sequence ID" value="SET99916.1"/>
    <property type="molecule type" value="Genomic_DNA"/>
</dbReference>
<proteinExistence type="predicted"/>
<organism evidence="1 2">
    <name type="scientific">Stigmatella erecta</name>
    <dbReference type="NCBI Taxonomy" id="83460"/>
    <lineage>
        <taxon>Bacteria</taxon>
        <taxon>Pseudomonadati</taxon>
        <taxon>Myxococcota</taxon>
        <taxon>Myxococcia</taxon>
        <taxon>Myxococcales</taxon>
        <taxon>Cystobacterineae</taxon>
        <taxon>Archangiaceae</taxon>
        <taxon>Stigmatella</taxon>
    </lineage>
</organism>
<accession>A0A1I0ISH0</accession>
<evidence type="ECO:0000313" key="2">
    <source>
        <dbReference type="Proteomes" id="UP000199181"/>
    </source>
</evidence>
<dbReference type="Proteomes" id="UP000199181">
    <property type="component" value="Unassembled WGS sequence"/>
</dbReference>
<keyword evidence="2" id="KW-1185">Reference proteome</keyword>
<protein>
    <submittedName>
        <fullName evidence="1">Uncharacterized protein</fullName>
    </submittedName>
</protein>
<gene>
    <name evidence="1" type="ORF">SAMN05443639_106239</name>
</gene>